<feature type="region of interest" description="Disordered" evidence="1">
    <location>
        <begin position="1"/>
        <end position="54"/>
    </location>
</feature>
<protein>
    <submittedName>
        <fullName evidence="2">Uncharacterized protein</fullName>
    </submittedName>
</protein>
<dbReference type="RefSeq" id="XP_013898927.1">
    <property type="nucleotide sequence ID" value="XM_014043473.1"/>
</dbReference>
<reference evidence="2 3" key="1">
    <citation type="journal article" date="2013" name="BMC Genomics">
        <title>Reconstruction of the lipid metabolism for the microalga Monoraphidium neglectum from its genome sequence reveals characteristics suitable for biofuel production.</title>
        <authorList>
            <person name="Bogen C."/>
            <person name="Al-Dilaimi A."/>
            <person name="Albersmeier A."/>
            <person name="Wichmann J."/>
            <person name="Grundmann M."/>
            <person name="Rupp O."/>
            <person name="Lauersen K.J."/>
            <person name="Blifernez-Klassen O."/>
            <person name="Kalinowski J."/>
            <person name="Goesmann A."/>
            <person name="Mussgnug J.H."/>
            <person name="Kruse O."/>
        </authorList>
    </citation>
    <scope>NUCLEOTIDE SEQUENCE [LARGE SCALE GENOMIC DNA]</scope>
    <source>
        <strain evidence="2 3">SAG 48.87</strain>
    </source>
</reference>
<keyword evidence="3" id="KW-1185">Reference proteome</keyword>
<accession>A0A0D2JKW9</accession>
<dbReference type="EMBL" id="KK101707">
    <property type="protein sequence ID" value="KIY99907.1"/>
    <property type="molecule type" value="Genomic_DNA"/>
</dbReference>
<evidence type="ECO:0000313" key="3">
    <source>
        <dbReference type="Proteomes" id="UP000054498"/>
    </source>
</evidence>
<feature type="compositionally biased region" description="Gly residues" evidence="1">
    <location>
        <begin position="43"/>
        <end position="52"/>
    </location>
</feature>
<dbReference type="AlphaFoldDB" id="A0A0D2JKW9"/>
<evidence type="ECO:0000256" key="1">
    <source>
        <dbReference type="SAM" id="MobiDB-lite"/>
    </source>
</evidence>
<feature type="compositionally biased region" description="Gly residues" evidence="1">
    <location>
        <begin position="91"/>
        <end position="109"/>
    </location>
</feature>
<dbReference type="Proteomes" id="UP000054498">
    <property type="component" value="Unassembled WGS sequence"/>
</dbReference>
<dbReference type="GeneID" id="25740928"/>
<feature type="compositionally biased region" description="Low complexity" evidence="1">
    <location>
        <begin position="28"/>
        <end position="42"/>
    </location>
</feature>
<sequence>AFLQRATRPPSATDTLSRIPLLQPPTKNACANGGANGDAHGAADGGRNGRVGGAADCVRGPGAMVDVAAAAAADFGVEMDTIVERSLSGASGAGGDPAAAGGGDTAVCP</sequence>
<evidence type="ECO:0000313" key="2">
    <source>
        <dbReference type="EMBL" id="KIY99907.1"/>
    </source>
</evidence>
<organism evidence="2 3">
    <name type="scientific">Monoraphidium neglectum</name>
    <dbReference type="NCBI Taxonomy" id="145388"/>
    <lineage>
        <taxon>Eukaryota</taxon>
        <taxon>Viridiplantae</taxon>
        <taxon>Chlorophyta</taxon>
        <taxon>core chlorophytes</taxon>
        <taxon>Chlorophyceae</taxon>
        <taxon>CS clade</taxon>
        <taxon>Sphaeropleales</taxon>
        <taxon>Selenastraceae</taxon>
        <taxon>Monoraphidium</taxon>
    </lineage>
</organism>
<dbReference type="KEGG" id="mng:MNEG_8052"/>
<name>A0A0D2JKW9_9CHLO</name>
<feature type="region of interest" description="Disordered" evidence="1">
    <location>
        <begin position="87"/>
        <end position="109"/>
    </location>
</feature>
<gene>
    <name evidence="2" type="ORF">MNEG_8052</name>
</gene>
<proteinExistence type="predicted"/>
<feature type="non-terminal residue" evidence="2">
    <location>
        <position position="1"/>
    </location>
</feature>